<evidence type="ECO:0000313" key="2">
    <source>
        <dbReference type="Proteomes" id="UP001056120"/>
    </source>
</evidence>
<gene>
    <name evidence="1" type="ORF">L1987_74725</name>
</gene>
<reference evidence="2" key="1">
    <citation type="journal article" date="2022" name="Mol. Ecol. Resour.">
        <title>The genomes of chicory, endive, great burdock and yacon provide insights into Asteraceae palaeo-polyploidization history and plant inulin production.</title>
        <authorList>
            <person name="Fan W."/>
            <person name="Wang S."/>
            <person name="Wang H."/>
            <person name="Wang A."/>
            <person name="Jiang F."/>
            <person name="Liu H."/>
            <person name="Zhao H."/>
            <person name="Xu D."/>
            <person name="Zhang Y."/>
        </authorList>
    </citation>
    <scope>NUCLEOTIDE SEQUENCE [LARGE SCALE GENOMIC DNA]</scope>
    <source>
        <strain evidence="2">cv. Yunnan</strain>
    </source>
</reference>
<comment type="caution">
    <text evidence="1">The sequence shown here is derived from an EMBL/GenBank/DDBJ whole genome shotgun (WGS) entry which is preliminary data.</text>
</comment>
<dbReference type="EMBL" id="CM042042">
    <property type="protein sequence ID" value="KAI3704503.1"/>
    <property type="molecule type" value="Genomic_DNA"/>
</dbReference>
<organism evidence="1 2">
    <name type="scientific">Smallanthus sonchifolius</name>
    <dbReference type="NCBI Taxonomy" id="185202"/>
    <lineage>
        <taxon>Eukaryota</taxon>
        <taxon>Viridiplantae</taxon>
        <taxon>Streptophyta</taxon>
        <taxon>Embryophyta</taxon>
        <taxon>Tracheophyta</taxon>
        <taxon>Spermatophyta</taxon>
        <taxon>Magnoliopsida</taxon>
        <taxon>eudicotyledons</taxon>
        <taxon>Gunneridae</taxon>
        <taxon>Pentapetalae</taxon>
        <taxon>asterids</taxon>
        <taxon>campanulids</taxon>
        <taxon>Asterales</taxon>
        <taxon>Asteraceae</taxon>
        <taxon>Asteroideae</taxon>
        <taxon>Heliantheae alliance</taxon>
        <taxon>Millerieae</taxon>
        <taxon>Smallanthus</taxon>
    </lineage>
</organism>
<dbReference type="Proteomes" id="UP001056120">
    <property type="component" value="Linkage Group LG25"/>
</dbReference>
<sequence>MAILVVLLVLLLTELGVSQTNDNDTNLLIGMFCGRNAVTSLPNFIKNRKTTLDEIRMQLLSKRIRFARSQALIAGDPVFATAQCRNYLSVDQCVTCFDVAVSKLINCTAANGYISYDNCFIRYEDFNEYYNDPYFLTDGSGLQYLSCGNQSSSQPTTFNQVVDIVLSNIRDATPKTFNFYVASTRQVISENATVYATAQCIENINQPICQTCMNSAYDKLNDCLPSTQGRFSDMACFARYSETPFFNDNQTIDITNVIKGHSSKLVAIVAAAIGGVALFILILVLWLLYRLRLRKKSKKTEQGPTDLNGAVHYSYKDLKLATNNFSKENVLGKGGFGEVFKAILDDKNIVAVKRIQVRHGGAKEEFENEVKLISNIHHRNLLRLLGWSSEGSHLLLVLEYMPNGSLDRFLWGAQRRTLNWNQRYEIIFGIARGLAHLHHEFHVKIVHRDIKSSNILLSDDLTPKIADFGLARFQPEDRSHVSTGFAGTLGYTAPEYVLHGILSDKVDTYSFGVVILEIISGRRSTEVRSFRSSNACWLLEDAWEMYENTKHISVIEETLNLNEYEREHVMKIIEIALLCTLSQASDRPAMSEVVSMLQEGRSLGKRQLTRPTFLRNEDRRIHIQAIQNQRT</sequence>
<protein>
    <submittedName>
        <fullName evidence="1">Uncharacterized protein</fullName>
    </submittedName>
</protein>
<evidence type="ECO:0000313" key="1">
    <source>
        <dbReference type="EMBL" id="KAI3704503.1"/>
    </source>
</evidence>
<keyword evidence="2" id="KW-1185">Reference proteome</keyword>
<accession>A0ACB9A3Q1</accession>
<name>A0ACB9A3Q1_9ASTR</name>
<reference evidence="1 2" key="2">
    <citation type="journal article" date="2022" name="Mol. Ecol. Resour.">
        <title>The genomes of chicory, endive, great burdock and yacon provide insights into Asteraceae paleo-polyploidization history and plant inulin production.</title>
        <authorList>
            <person name="Fan W."/>
            <person name="Wang S."/>
            <person name="Wang H."/>
            <person name="Wang A."/>
            <person name="Jiang F."/>
            <person name="Liu H."/>
            <person name="Zhao H."/>
            <person name="Xu D."/>
            <person name="Zhang Y."/>
        </authorList>
    </citation>
    <scope>NUCLEOTIDE SEQUENCE [LARGE SCALE GENOMIC DNA]</scope>
    <source>
        <strain evidence="2">cv. Yunnan</strain>
        <tissue evidence="1">Leaves</tissue>
    </source>
</reference>
<proteinExistence type="predicted"/>